<dbReference type="InterPro" id="IPR036565">
    <property type="entry name" value="Mur-like_cat_sf"/>
</dbReference>
<keyword evidence="5 7" id="KW-0547">Nucleotide-binding</keyword>
<dbReference type="Gene3D" id="3.40.50.720">
    <property type="entry name" value="NAD(P)-binding Rossmann-like Domain"/>
    <property type="match status" value="1"/>
</dbReference>
<dbReference type="Pfam" id="PF08245">
    <property type="entry name" value="Mur_ligase_M"/>
    <property type="match status" value="1"/>
</dbReference>
<keyword evidence="7 8" id="KW-0131">Cell cycle</keyword>
<evidence type="ECO:0000313" key="12">
    <source>
        <dbReference type="Proteomes" id="UP001224392"/>
    </source>
</evidence>
<keyword evidence="12" id="KW-1185">Reference proteome</keyword>
<keyword evidence="6 7" id="KW-0067">ATP-binding</keyword>
<feature type="domain" description="Mur ligase C-terminal" evidence="9">
    <location>
        <begin position="315"/>
        <end position="428"/>
    </location>
</feature>
<keyword evidence="7 8" id="KW-0133">Cell shape</keyword>
<evidence type="ECO:0000256" key="7">
    <source>
        <dbReference type="HAMAP-Rule" id="MF_00639"/>
    </source>
</evidence>
<comment type="caution">
    <text evidence="11">The sequence shown here is derived from an EMBL/GenBank/DDBJ whole genome shotgun (WGS) entry which is preliminary data.</text>
</comment>
<dbReference type="HAMAP" id="MF_00639">
    <property type="entry name" value="MurD"/>
    <property type="match status" value="1"/>
</dbReference>
<dbReference type="EMBL" id="BSYJ01000002">
    <property type="protein sequence ID" value="GMG86646.1"/>
    <property type="molecule type" value="Genomic_DNA"/>
</dbReference>
<evidence type="ECO:0000256" key="2">
    <source>
        <dbReference type="ARBA" id="ARBA00004752"/>
    </source>
</evidence>
<comment type="function">
    <text evidence="7 8">Cell wall formation. Catalyzes the addition of glutamate to the nucleotide precursor UDP-N-acetylmuramoyl-L-alanine (UMA).</text>
</comment>
<dbReference type="RefSeq" id="WP_285763202.1">
    <property type="nucleotide sequence ID" value="NZ_BSYJ01000002.1"/>
</dbReference>
<dbReference type="InterPro" id="IPR013221">
    <property type="entry name" value="Mur_ligase_cen"/>
</dbReference>
<evidence type="ECO:0000256" key="5">
    <source>
        <dbReference type="ARBA" id="ARBA00022741"/>
    </source>
</evidence>
<evidence type="ECO:0000256" key="1">
    <source>
        <dbReference type="ARBA" id="ARBA00004496"/>
    </source>
</evidence>
<evidence type="ECO:0000256" key="6">
    <source>
        <dbReference type="ARBA" id="ARBA00022840"/>
    </source>
</evidence>
<dbReference type="InterPro" id="IPR036615">
    <property type="entry name" value="Mur_ligase_C_dom_sf"/>
</dbReference>
<dbReference type="SUPFAM" id="SSF53244">
    <property type="entry name" value="MurD-like peptide ligases, peptide-binding domain"/>
    <property type="match status" value="1"/>
</dbReference>
<dbReference type="PANTHER" id="PTHR43692:SF1">
    <property type="entry name" value="UDP-N-ACETYLMURAMOYLALANINE--D-GLUTAMATE LIGASE"/>
    <property type="match status" value="1"/>
</dbReference>
<proteinExistence type="inferred from homology"/>
<dbReference type="SUPFAM" id="SSF53623">
    <property type="entry name" value="MurD-like peptide ligases, catalytic domain"/>
    <property type="match status" value="1"/>
</dbReference>
<dbReference type="Gene3D" id="3.40.1190.10">
    <property type="entry name" value="Mur-like, catalytic domain"/>
    <property type="match status" value="1"/>
</dbReference>
<keyword evidence="7 8" id="KW-0961">Cell wall biogenesis/degradation</keyword>
<dbReference type="InterPro" id="IPR004101">
    <property type="entry name" value="Mur_ligase_C"/>
</dbReference>
<keyword evidence="7 8" id="KW-0573">Peptidoglycan synthesis</keyword>
<evidence type="ECO:0000259" key="9">
    <source>
        <dbReference type="Pfam" id="PF02875"/>
    </source>
</evidence>
<keyword evidence="3 7" id="KW-0963">Cytoplasm</keyword>
<feature type="domain" description="Mur ligase central" evidence="10">
    <location>
        <begin position="120"/>
        <end position="292"/>
    </location>
</feature>
<evidence type="ECO:0000313" key="11">
    <source>
        <dbReference type="EMBL" id="GMG86646.1"/>
    </source>
</evidence>
<comment type="catalytic activity">
    <reaction evidence="7 8">
        <text>UDP-N-acetyl-alpha-D-muramoyl-L-alanine + D-glutamate + ATP = UDP-N-acetyl-alpha-D-muramoyl-L-alanyl-D-glutamate + ADP + phosphate + H(+)</text>
        <dbReference type="Rhea" id="RHEA:16429"/>
        <dbReference type="ChEBI" id="CHEBI:15378"/>
        <dbReference type="ChEBI" id="CHEBI:29986"/>
        <dbReference type="ChEBI" id="CHEBI:30616"/>
        <dbReference type="ChEBI" id="CHEBI:43474"/>
        <dbReference type="ChEBI" id="CHEBI:83898"/>
        <dbReference type="ChEBI" id="CHEBI:83900"/>
        <dbReference type="ChEBI" id="CHEBI:456216"/>
        <dbReference type="EC" id="6.3.2.9"/>
    </reaction>
</comment>
<reference evidence="11 12" key="1">
    <citation type="submission" date="2023-04" db="EMBL/GenBank/DDBJ databases">
        <title>Marinobulbifer ophiurae gen. nov., sp. Nov., isolate from tissue of brittle star Ophioplocus japonicus.</title>
        <authorList>
            <person name="Kawano K."/>
            <person name="Sawayama S."/>
            <person name="Nakagawa S."/>
        </authorList>
    </citation>
    <scope>NUCLEOTIDE SEQUENCE [LARGE SCALE GENOMIC DNA]</scope>
    <source>
        <strain evidence="11 12">NKW57</strain>
    </source>
</reference>
<dbReference type="Pfam" id="PF02875">
    <property type="entry name" value="Mur_ligase_C"/>
    <property type="match status" value="1"/>
</dbReference>
<comment type="similarity">
    <text evidence="7">Belongs to the MurCDEF family.</text>
</comment>
<dbReference type="NCBIfam" id="TIGR01087">
    <property type="entry name" value="murD"/>
    <property type="match status" value="1"/>
</dbReference>
<dbReference type="InterPro" id="IPR005762">
    <property type="entry name" value="MurD"/>
</dbReference>
<organism evidence="11 12">
    <name type="scientific">Biformimicrobium ophioploci</name>
    <dbReference type="NCBI Taxonomy" id="3036711"/>
    <lineage>
        <taxon>Bacteria</taxon>
        <taxon>Pseudomonadati</taxon>
        <taxon>Pseudomonadota</taxon>
        <taxon>Gammaproteobacteria</taxon>
        <taxon>Cellvibrionales</taxon>
        <taxon>Microbulbiferaceae</taxon>
        <taxon>Biformimicrobium</taxon>
    </lineage>
</organism>
<dbReference type="GO" id="GO:0016874">
    <property type="term" value="F:ligase activity"/>
    <property type="evidence" value="ECO:0007669"/>
    <property type="project" value="UniProtKB-KW"/>
</dbReference>
<feature type="binding site" evidence="7">
    <location>
        <begin position="122"/>
        <end position="128"/>
    </location>
    <ligand>
        <name>ATP</name>
        <dbReference type="ChEBI" id="CHEBI:30616"/>
    </ligand>
</feature>
<sequence>MATSDLIASNAMRVVIGLGASGVSAVRYLRAEGLPCVVFDTREQPAGLDAFREAFPDVAVHTGALNPEVLASAAELIVSPGVSVKTPEIRAAAEAGVPVIGDVELFARAIKGMPLDLVAITGSNAKSTVTTLLGDMAKAAGRNVVIGGNIGVPVLDLLPLEGVDTVVLELSSFQLETTYSLEATAATILNISEDHMDRYDSLAEYHQAKLRIVRGAHRVLVNRDDALTQPPMAQGVEYRSFGGGNPDLKQYGTIDIDGEKWLAKGPRALMPVTELGTVGSHNVLNALSAFALGDMIGLEEEPMLETLRVFHGLAHRCEKVAEFAGLYFVNDSKGTNVGATLAAVEGLGEDHNVVLLAGGVGKGADFSPLREGAPSLRALVTFGQDGPVIAQAFGNSCESYAVQDMAEALAKAVEVAQPGDFVLLSPACASFDQYRNFEVRGEHFRSLVKALEQQHDASGEVANA</sequence>
<dbReference type="EC" id="6.3.2.9" evidence="7 8"/>
<evidence type="ECO:0000256" key="3">
    <source>
        <dbReference type="ARBA" id="ARBA00022490"/>
    </source>
</evidence>
<protein>
    <recommendedName>
        <fullName evidence="7 8">UDP-N-acetylmuramoylalanine--D-glutamate ligase</fullName>
        <ecNumber evidence="7 8">6.3.2.9</ecNumber>
    </recommendedName>
    <alternativeName>
        <fullName evidence="7">D-glutamic acid-adding enzyme</fullName>
    </alternativeName>
    <alternativeName>
        <fullName evidence="7">UDP-N-acetylmuramoyl-L-alanyl-D-glutamate synthetase</fullName>
    </alternativeName>
</protein>
<evidence type="ECO:0000256" key="4">
    <source>
        <dbReference type="ARBA" id="ARBA00022598"/>
    </source>
</evidence>
<dbReference type="SUPFAM" id="SSF51984">
    <property type="entry name" value="MurCD N-terminal domain"/>
    <property type="match status" value="1"/>
</dbReference>
<evidence type="ECO:0000256" key="8">
    <source>
        <dbReference type="RuleBase" id="RU003664"/>
    </source>
</evidence>
<name>A0ABQ6LX60_9GAMM</name>
<dbReference type="Gene3D" id="3.90.190.20">
    <property type="entry name" value="Mur ligase, C-terminal domain"/>
    <property type="match status" value="1"/>
</dbReference>
<gene>
    <name evidence="7 11" type="primary">murD</name>
    <name evidence="11" type="ORF">MNKW57_09670</name>
</gene>
<dbReference type="PANTHER" id="PTHR43692">
    <property type="entry name" value="UDP-N-ACETYLMURAMOYLALANINE--D-GLUTAMATE LIGASE"/>
    <property type="match status" value="1"/>
</dbReference>
<comment type="subcellular location">
    <subcellularLocation>
        <location evidence="1 7 8">Cytoplasm</location>
    </subcellularLocation>
</comment>
<keyword evidence="7 8" id="KW-0132">Cell division</keyword>
<dbReference type="Pfam" id="PF21799">
    <property type="entry name" value="MurD-like_N"/>
    <property type="match status" value="1"/>
</dbReference>
<accession>A0ABQ6LX60</accession>
<comment type="pathway">
    <text evidence="2 7 8">Cell wall biogenesis; peptidoglycan biosynthesis.</text>
</comment>
<keyword evidence="4 7" id="KW-0436">Ligase</keyword>
<evidence type="ECO:0000259" key="10">
    <source>
        <dbReference type="Pfam" id="PF08245"/>
    </source>
</evidence>
<dbReference type="Proteomes" id="UP001224392">
    <property type="component" value="Unassembled WGS sequence"/>
</dbReference>